<comment type="caution">
    <text evidence="1">The sequence shown here is derived from an EMBL/GenBank/DDBJ whole genome shotgun (WGS) entry which is preliminary data.</text>
</comment>
<name>A0ACC0XDJ6_9ROSI</name>
<gene>
    <name evidence="1" type="ORF">Pint_21113</name>
</gene>
<dbReference type="EMBL" id="CM047748">
    <property type="protein sequence ID" value="KAJ0015232.1"/>
    <property type="molecule type" value="Genomic_DNA"/>
</dbReference>
<protein>
    <submittedName>
        <fullName evidence="1">Uncharacterized protein</fullName>
    </submittedName>
</protein>
<accession>A0ACC0XDJ6</accession>
<reference evidence="2" key="1">
    <citation type="journal article" date="2023" name="G3 (Bethesda)">
        <title>Genome assembly and association tests identify interacting loci associated with vigor, precocity, and sex in interspecific pistachio rootstocks.</title>
        <authorList>
            <person name="Palmer W."/>
            <person name="Jacygrad E."/>
            <person name="Sagayaradj S."/>
            <person name="Cavanaugh K."/>
            <person name="Han R."/>
            <person name="Bertier L."/>
            <person name="Beede B."/>
            <person name="Kafkas S."/>
            <person name="Golino D."/>
            <person name="Preece J."/>
            <person name="Michelmore R."/>
        </authorList>
    </citation>
    <scope>NUCLEOTIDE SEQUENCE [LARGE SCALE GENOMIC DNA]</scope>
</reference>
<evidence type="ECO:0000313" key="2">
    <source>
        <dbReference type="Proteomes" id="UP001163603"/>
    </source>
</evidence>
<proteinExistence type="predicted"/>
<evidence type="ECO:0000313" key="1">
    <source>
        <dbReference type="EMBL" id="KAJ0015232.1"/>
    </source>
</evidence>
<organism evidence="1 2">
    <name type="scientific">Pistacia integerrima</name>
    <dbReference type="NCBI Taxonomy" id="434235"/>
    <lineage>
        <taxon>Eukaryota</taxon>
        <taxon>Viridiplantae</taxon>
        <taxon>Streptophyta</taxon>
        <taxon>Embryophyta</taxon>
        <taxon>Tracheophyta</taxon>
        <taxon>Spermatophyta</taxon>
        <taxon>Magnoliopsida</taxon>
        <taxon>eudicotyledons</taxon>
        <taxon>Gunneridae</taxon>
        <taxon>Pentapetalae</taxon>
        <taxon>rosids</taxon>
        <taxon>malvids</taxon>
        <taxon>Sapindales</taxon>
        <taxon>Anacardiaceae</taxon>
        <taxon>Pistacia</taxon>
    </lineage>
</organism>
<dbReference type="Proteomes" id="UP001163603">
    <property type="component" value="Chromosome 13"/>
</dbReference>
<sequence length="716" mass="79988">MAIKLSSLTFSNKILRWVNLTASISSLSCANTLQLTDFEVKIQSLRNKLCPDNLIRVLDTTGDLNSAVKIFKWVSLQKGFQHTADTYCKIILKLGLDGKVEQMEGFCRNMVKDKCPNAKEALISLVELFVKNCRVNEAIRVLVSMNLGGFKPSVDVFNVVLGAIVKEKRGFEDVVFIYKEMVKAGVVPNVDTLNFLLEALFETGRIESALDQFRRMNKKGCSPNSRSYEIVIKGLILSNRVDDSVIVLGEMFDVGFEPELSFYTCIIPLFCWENKLEEGIRLFRMMRASNLLPEELTYRELIRCMCENHRLDDANNLLEEMTENGITPAVDVLVDIVVGLCAIEKFDESVNFLEDKCGYITSPYNAMLEGCCNAGKFSLAKTILDKMAERNITDCDSWNILIRWLCENVGIRKANELLGRMITFSMLPGCATYSALVVGNSRLRKYEDALQVFRRGCIKSWVLDSVSYSELVEGLCQAGKIIEAAEVFHYMSKNGCSLNSSSFNKLIGSMCGMGLVDKAIRLRGLAYSSHTSYTTLTYTKIMLGLSKLKRAKGLMVVLSQMQVDGCALDVEAYCILIQSMSAQHRTKDAVLFFNLMVNEGFVPDRETMHTLLCCLANYSQLGMVLTGIDKLVSYSDILDSSMYNVLINGLWKEGLKVEASRLLDLMLEKGWVPDATTHGLLVGSFVTKDTNGETFAYEDSMQDSVSNILAEGLGNT</sequence>
<keyword evidence="2" id="KW-1185">Reference proteome</keyword>